<name>C0EAT4_9FIRM</name>
<dbReference type="SUPFAM" id="SSF81342">
    <property type="entry name" value="Transmembrane di-heme cytochromes"/>
    <property type="match status" value="1"/>
</dbReference>
<dbReference type="GO" id="GO:0022904">
    <property type="term" value="P:respiratory electron transport chain"/>
    <property type="evidence" value="ECO:0007669"/>
    <property type="project" value="InterPro"/>
</dbReference>
<keyword evidence="1" id="KW-0812">Transmembrane</keyword>
<dbReference type="EMBL" id="ACEC01000035">
    <property type="protein sequence ID" value="EEG31402.1"/>
    <property type="molecule type" value="Genomic_DNA"/>
</dbReference>
<feature type="transmembrane region" description="Helical" evidence="1">
    <location>
        <begin position="87"/>
        <end position="107"/>
    </location>
</feature>
<feature type="transmembrane region" description="Helical" evidence="1">
    <location>
        <begin position="209"/>
        <end position="229"/>
    </location>
</feature>
<keyword evidence="1" id="KW-1133">Transmembrane helix</keyword>
<dbReference type="Proteomes" id="UP000003340">
    <property type="component" value="Unassembled WGS sequence"/>
</dbReference>
<accession>C0EAT4</accession>
<feature type="transmembrane region" description="Helical" evidence="1">
    <location>
        <begin position="168"/>
        <end position="189"/>
    </location>
</feature>
<dbReference type="eggNOG" id="ENOG502ZTJV">
    <property type="taxonomic scope" value="Bacteria"/>
</dbReference>
<feature type="transmembrane region" description="Helical" evidence="1">
    <location>
        <begin position="47"/>
        <end position="66"/>
    </location>
</feature>
<dbReference type="InterPro" id="IPR016174">
    <property type="entry name" value="Di-haem_cyt_TM"/>
</dbReference>
<dbReference type="HOGENOM" id="CLU_076881_0_0_9"/>
<reference evidence="2 3" key="2">
    <citation type="submission" date="2009-02" db="EMBL/GenBank/DDBJ databases">
        <title>Draft genome sequence of Clostridium methylpentosum (DSM 5476).</title>
        <authorList>
            <person name="Sudarsanam P."/>
            <person name="Ley R."/>
            <person name="Guruge J."/>
            <person name="Turnbaugh P.J."/>
            <person name="Mahowald M."/>
            <person name="Liep D."/>
            <person name="Gordon J."/>
        </authorList>
    </citation>
    <scope>NUCLEOTIDE SEQUENCE [LARGE SCALE GENOMIC DNA]</scope>
    <source>
        <strain evidence="2 3">DSM 5476</strain>
    </source>
</reference>
<feature type="transmembrane region" description="Helical" evidence="1">
    <location>
        <begin position="21"/>
        <end position="41"/>
    </location>
</feature>
<sequence>MSARTPIKKQEQEATDVRSKVFGKITIDVSMTILLMLLMAFELIGRAAHEWIGMGMFVLFIIHHILNRNWSKNLFGGKYTPFRVLQTAVAILVLIFMLGSVISSILISREVFAFMPISGGRAFGRMLHMICAYWGFVMLALHLGVHWNMIIGIARKKCTEPSRARRMVLRVLGVGIAGYGMYAFVHRGFPEYMFLRTQFVFFDFDEPIFLFFLNYLAIMGLFIWIGYYLTRLSHLRHN</sequence>
<proteinExistence type="predicted"/>
<reference evidence="2 3" key="1">
    <citation type="submission" date="2009-01" db="EMBL/GenBank/DDBJ databases">
        <authorList>
            <person name="Fulton L."/>
            <person name="Clifton S."/>
            <person name="Fulton B."/>
            <person name="Xu J."/>
            <person name="Minx P."/>
            <person name="Pepin K.H."/>
            <person name="Johnson M."/>
            <person name="Bhonagiri V."/>
            <person name="Nash W.E."/>
            <person name="Mardis E.R."/>
            <person name="Wilson R.K."/>
        </authorList>
    </citation>
    <scope>NUCLEOTIDE SEQUENCE [LARGE SCALE GENOMIC DNA]</scope>
    <source>
        <strain evidence="2 3">DSM 5476</strain>
    </source>
</reference>
<feature type="transmembrane region" description="Helical" evidence="1">
    <location>
        <begin position="127"/>
        <end position="147"/>
    </location>
</feature>
<protein>
    <submittedName>
        <fullName evidence="2">Uncharacterized protein</fullName>
    </submittedName>
</protein>
<keyword evidence="3" id="KW-1185">Reference proteome</keyword>
<evidence type="ECO:0000313" key="2">
    <source>
        <dbReference type="EMBL" id="EEG31402.1"/>
    </source>
</evidence>
<comment type="caution">
    <text evidence="2">The sequence shown here is derived from an EMBL/GenBank/DDBJ whole genome shotgun (WGS) entry which is preliminary data.</text>
</comment>
<evidence type="ECO:0000313" key="3">
    <source>
        <dbReference type="Proteomes" id="UP000003340"/>
    </source>
</evidence>
<dbReference type="STRING" id="537013.CLOSTMETH_00948"/>
<dbReference type="AlphaFoldDB" id="C0EAT4"/>
<evidence type="ECO:0000256" key="1">
    <source>
        <dbReference type="SAM" id="Phobius"/>
    </source>
</evidence>
<gene>
    <name evidence="2" type="ORF">CLOSTMETH_00948</name>
</gene>
<keyword evidence="1" id="KW-0472">Membrane</keyword>
<dbReference type="GO" id="GO:0016020">
    <property type="term" value="C:membrane"/>
    <property type="evidence" value="ECO:0007669"/>
    <property type="project" value="InterPro"/>
</dbReference>
<organism evidence="2 3">
    <name type="scientific">[Clostridium] methylpentosum DSM 5476</name>
    <dbReference type="NCBI Taxonomy" id="537013"/>
    <lineage>
        <taxon>Bacteria</taxon>
        <taxon>Bacillati</taxon>
        <taxon>Bacillota</taxon>
        <taxon>Clostridia</taxon>
        <taxon>Eubacteriales</taxon>
        <taxon>Oscillospiraceae</taxon>
        <taxon>Oscillospiraceae incertae sedis</taxon>
    </lineage>
</organism>